<dbReference type="GO" id="GO:0007165">
    <property type="term" value="P:signal transduction"/>
    <property type="evidence" value="ECO:0007669"/>
    <property type="project" value="TreeGrafter"/>
</dbReference>
<dbReference type="InterPro" id="IPR038425">
    <property type="entry name" value="GAT_sf"/>
</dbReference>
<comment type="similarity">
    <text evidence="1">Belongs to the TOM1 family.</text>
</comment>
<dbReference type="Pfam" id="PF03127">
    <property type="entry name" value="GAT"/>
    <property type="match status" value="1"/>
</dbReference>
<dbReference type="RefSeq" id="XP_011499874.1">
    <property type="nucleotide sequence ID" value="XM_011501572.1"/>
</dbReference>
<feature type="compositionally biased region" description="Polar residues" evidence="4">
    <location>
        <begin position="422"/>
        <end position="436"/>
    </location>
</feature>
<dbReference type="Proteomes" id="UP000695007">
    <property type="component" value="Unplaced"/>
</dbReference>
<evidence type="ECO:0000313" key="7">
    <source>
        <dbReference type="Proteomes" id="UP000695007"/>
    </source>
</evidence>
<dbReference type="GO" id="GO:0035091">
    <property type="term" value="F:phosphatidylinositol binding"/>
    <property type="evidence" value="ECO:0007669"/>
    <property type="project" value="InterPro"/>
</dbReference>
<dbReference type="InterPro" id="IPR008942">
    <property type="entry name" value="ENTH_VHS"/>
</dbReference>
<feature type="domain" description="GAT" evidence="6">
    <location>
        <begin position="222"/>
        <end position="317"/>
    </location>
</feature>
<feature type="region of interest" description="Disordered" evidence="4">
    <location>
        <begin position="411"/>
        <end position="436"/>
    </location>
</feature>
<dbReference type="SMART" id="SM00288">
    <property type="entry name" value="VHS"/>
    <property type="match status" value="1"/>
</dbReference>
<dbReference type="SUPFAM" id="SSF48464">
    <property type="entry name" value="ENTH/VHS domain"/>
    <property type="match status" value="1"/>
</dbReference>
<dbReference type="PROSITE" id="PS50909">
    <property type="entry name" value="GAT"/>
    <property type="match status" value="1"/>
</dbReference>
<dbReference type="InterPro" id="IPR002014">
    <property type="entry name" value="VHS_dom"/>
</dbReference>
<dbReference type="InterPro" id="IPR014645">
    <property type="entry name" value="TOM1"/>
</dbReference>
<dbReference type="PIRSF" id="PIRSF036948">
    <property type="entry name" value="TOM1"/>
    <property type="match status" value="1"/>
</dbReference>
<dbReference type="Gene3D" id="1.25.40.90">
    <property type="match status" value="1"/>
</dbReference>
<dbReference type="CDD" id="cd03565">
    <property type="entry name" value="VHS_Tom1_like"/>
    <property type="match status" value="1"/>
</dbReference>
<dbReference type="GO" id="GO:0005768">
    <property type="term" value="C:endosome"/>
    <property type="evidence" value="ECO:0007669"/>
    <property type="project" value="TreeGrafter"/>
</dbReference>
<feature type="domain" description="VHS" evidence="5">
    <location>
        <begin position="23"/>
        <end position="156"/>
    </location>
</feature>
<dbReference type="CDD" id="cd14233">
    <property type="entry name" value="GAT_TOM1_like"/>
    <property type="match status" value="1"/>
</dbReference>
<dbReference type="GO" id="GO:0043130">
    <property type="term" value="F:ubiquitin binding"/>
    <property type="evidence" value="ECO:0007669"/>
    <property type="project" value="InterPro"/>
</dbReference>
<dbReference type="PANTHER" id="PTHR13856:SF137">
    <property type="entry name" value="GH05942P"/>
    <property type="match status" value="1"/>
</dbReference>
<feature type="region of interest" description="Disordered" evidence="4">
    <location>
        <begin position="455"/>
        <end position="486"/>
    </location>
</feature>
<evidence type="ECO:0000256" key="3">
    <source>
        <dbReference type="ARBA" id="ARBA00022927"/>
    </source>
</evidence>
<proteinExistence type="inferred from homology"/>
<dbReference type="SUPFAM" id="SSF89009">
    <property type="entry name" value="GAT-like domain"/>
    <property type="match status" value="1"/>
</dbReference>
<dbReference type="PROSITE" id="PS50179">
    <property type="entry name" value="VHS"/>
    <property type="match status" value="1"/>
</dbReference>
<protein>
    <submittedName>
        <fullName evidence="8">TOM1-like protein 2</fullName>
    </submittedName>
</protein>
<keyword evidence="2" id="KW-0813">Transport</keyword>
<dbReference type="KEGG" id="csol:105363790"/>
<sequence>MSFFGVNVTNPFTSVLGQKIEQATDANLPSENWALNMEICDMINETEDGPRDAVKAIKRRLSQAAGKNYIIVMYTLIVLETCVKNCGKRFHVLACSKEFALELVKLIGPKNDPPTIVQEKVLNLIQTWADTFRNQPHTQGIVHVYQELKTKGIEFPCTDLDTMAPIITPERSVPELEGSIISGAAAAEPTSTSSLINNVVIGQPMQTCHCPSGTQAVRLSEQHLLKLRGELDVVHGNMRVLSEMLATHSVGLQEKTSEHVLVEDMELLGELHDTCKAMQERVIELIGKLAHDELTAELLQINDEMNNLFLRYVRFTKNQKVPTSAMVAEAIGTGPTTSRKKLDSGDALIDLSDDEIGATALPIVSLIKRVDDLDLAGESNDIKLRRKEGEGDEFEVFAQSRTTSFDAIKNRQELQRSDNETEPSSSRTKNLMDKTVTSSEFERFLAERTAAAAIDVAPSTSNSTATGSTIQRQIGSDSEDKSLFAL</sequence>
<dbReference type="Pfam" id="PF00790">
    <property type="entry name" value="VHS"/>
    <property type="match status" value="1"/>
</dbReference>
<evidence type="ECO:0000256" key="2">
    <source>
        <dbReference type="ARBA" id="ARBA00022448"/>
    </source>
</evidence>
<evidence type="ECO:0000259" key="5">
    <source>
        <dbReference type="PROSITE" id="PS50179"/>
    </source>
</evidence>
<name>A0AAJ7DXC5_9HYME</name>
<keyword evidence="3" id="KW-0653">Protein transport</keyword>
<reference evidence="8" key="1">
    <citation type="submission" date="2025-08" db="UniProtKB">
        <authorList>
            <consortium name="RefSeq"/>
        </authorList>
    </citation>
    <scope>IDENTIFICATION</scope>
</reference>
<keyword evidence="7" id="KW-1185">Reference proteome</keyword>
<dbReference type="AlphaFoldDB" id="A0AAJ7DXC5"/>
<evidence type="ECO:0000313" key="8">
    <source>
        <dbReference type="RefSeq" id="XP_011499874.1"/>
    </source>
</evidence>
<dbReference type="GeneID" id="105363790"/>
<gene>
    <name evidence="8" type="primary">LOC105363790</name>
</gene>
<dbReference type="GO" id="GO:0016020">
    <property type="term" value="C:membrane"/>
    <property type="evidence" value="ECO:0007669"/>
    <property type="project" value="TreeGrafter"/>
</dbReference>
<feature type="compositionally biased region" description="Polar residues" evidence="4">
    <location>
        <begin position="458"/>
        <end position="476"/>
    </location>
</feature>
<dbReference type="PANTHER" id="PTHR13856">
    <property type="entry name" value="VHS DOMAIN CONTAINING PROTEIN FAMILY"/>
    <property type="match status" value="1"/>
</dbReference>
<evidence type="ECO:0000256" key="4">
    <source>
        <dbReference type="SAM" id="MobiDB-lite"/>
    </source>
</evidence>
<evidence type="ECO:0000256" key="1">
    <source>
        <dbReference type="ARBA" id="ARBA00007708"/>
    </source>
</evidence>
<accession>A0AAJ7DXC5</accession>
<dbReference type="GO" id="GO:0015031">
    <property type="term" value="P:protein transport"/>
    <property type="evidence" value="ECO:0007669"/>
    <property type="project" value="UniProtKB-KW"/>
</dbReference>
<evidence type="ECO:0000259" key="6">
    <source>
        <dbReference type="PROSITE" id="PS50909"/>
    </source>
</evidence>
<dbReference type="Gene3D" id="1.20.58.160">
    <property type="match status" value="1"/>
</dbReference>
<dbReference type="InterPro" id="IPR004152">
    <property type="entry name" value="GAT_dom"/>
</dbReference>
<dbReference type="GO" id="GO:0030276">
    <property type="term" value="F:clathrin binding"/>
    <property type="evidence" value="ECO:0007669"/>
    <property type="project" value="TreeGrafter"/>
</dbReference>
<organism evidence="7 8">
    <name type="scientific">Ceratosolen solmsi marchali</name>
    <dbReference type="NCBI Taxonomy" id="326594"/>
    <lineage>
        <taxon>Eukaryota</taxon>
        <taxon>Metazoa</taxon>
        <taxon>Ecdysozoa</taxon>
        <taxon>Arthropoda</taxon>
        <taxon>Hexapoda</taxon>
        <taxon>Insecta</taxon>
        <taxon>Pterygota</taxon>
        <taxon>Neoptera</taxon>
        <taxon>Endopterygota</taxon>
        <taxon>Hymenoptera</taxon>
        <taxon>Apocrita</taxon>
        <taxon>Proctotrupomorpha</taxon>
        <taxon>Chalcidoidea</taxon>
        <taxon>Agaonidae</taxon>
        <taxon>Agaoninae</taxon>
        <taxon>Ceratosolen</taxon>
    </lineage>
</organism>